<evidence type="ECO:0000256" key="9">
    <source>
        <dbReference type="PROSITE-ProRule" id="PRU00124"/>
    </source>
</evidence>
<dbReference type="GO" id="GO:0043235">
    <property type="term" value="C:receptor complex"/>
    <property type="evidence" value="ECO:0007669"/>
    <property type="project" value="TreeGrafter"/>
</dbReference>
<evidence type="ECO:0000256" key="6">
    <source>
        <dbReference type="ARBA" id="ARBA00023157"/>
    </source>
</evidence>
<evidence type="ECO:0000256" key="3">
    <source>
        <dbReference type="ARBA" id="ARBA00022737"/>
    </source>
</evidence>
<proteinExistence type="predicted"/>
<feature type="domain" description="Ig-like" evidence="13">
    <location>
        <begin position="115"/>
        <end position="177"/>
    </location>
</feature>
<dbReference type="SUPFAM" id="SSF57424">
    <property type="entry name" value="LDL receptor-like module"/>
    <property type="match status" value="6"/>
</dbReference>
<dbReference type="PANTHER" id="PTHR22722:SF14">
    <property type="entry name" value="MEGALIN, ISOFORM A"/>
    <property type="match status" value="1"/>
</dbReference>
<keyword evidence="6 9" id="KW-1015">Disulfide bond</keyword>
<evidence type="ECO:0000256" key="5">
    <source>
        <dbReference type="ARBA" id="ARBA00023136"/>
    </source>
</evidence>
<keyword evidence="2" id="KW-0812">Transmembrane</keyword>
<evidence type="ECO:0000256" key="1">
    <source>
        <dbReference type="ARBA" id="ARBA00004167"/>
    </source>
</evidence>
<keyword evidence="5" id="KW-0472">Membrane</keyword>
<feature type="disulfide bond" evidence="9">
    <location>
        <begin position="89"/>
        <end position="104"/>
    </location>
</feature>
<dbReference type="AlphaFoldDB" id="A0AAN9BMZ5"/>
<evidence type="ECO:0000256" key="4">
    <source>
        <dbReference type="ARBA" id="ARBA00022989"/>
    </source>
</evidence>
<dbReference type="InterPro" id="IPR036179">
    <property type="entry name" value="Ig-like_dom_sf"/>
</dbReference>
<comment type="caution">
    <text evidence="14">The sequence shown here is derived from an EMBL/GenBank/DDBJ whole genome shotgun (WGS) entry which is preliminary data.</text>
</comment>
<feature type="disulfide bond" evidence="9">
    <location>
        <begin position="532"/>
        <end position="550"/>
    </location>
</feature>
<dbReference type="PRINTS" id="PR00261">
    <property type="entry name" value="LDLRECEPTOR"/>
</dbReference>
<feature type="disulfide bond" evidence="9">
    <location>
        <begin position="647"/>
        <end position="665"/>
    </location>
</feature>
<keyword evidence="4" id="KW-1133">Transmembrane helix</keyword>
<keyword evidence="15" id="KW-1185">Reference proteome</keyword>
<dbReference type="InterPro" id="IPR035914">
    <property type="entry name" value="Sperma_CUB_dom_sf"/>
</dbReference>
<comment type="caution">
    <text evidence="9">Lacks conserved residue(s) required for the propagation of feature annotation.</text>
</comment>
<evidence type="ECO:0000256" key="2">
    <source>
        <dbReference type="ARBA" id="ARBA00022692"/>
    </source>
</evidence>
<dbReference type="SMART" id="SM00192">
    <property type="entry name" value="LDLa"/>
    <property type="match status" value="6"/>
</dbReference>
<dbReference type="Pfam" id="PF00431">
    <property type="entry name" value="CUB"/>
    <property type="match status" value="2"/>
</dbReference>
<dbReference type="Gene3D" id="2.60.120.290">
    <property type="entry name" value="Spermadhesin, CUB domain"/>
    <property type="match status" value="2"/>
</dbReference>
<evidence type="ECO:0000313" key="14">
    <source>
        <dbReference type="EMBL" id="KAK7106345.1"/>
    </source>
</evidence>
<feature type="region of interest" description="Disordered" evidence="10">
    <location>
        <begin position="658"/>
        <end position="677"/>
    </location>
</feature>
<dbReference type="InterPro" id="IPR013783">
    <property type="entry name" value="Ig-like_fold"/>
</dbReference>
<keyword evidence="3" id="KW-0677">Repeat</keyword>
<dbReference type="Proteomes" id="UP001374579">
    <property type="component" value="Unassembled WGS sequence"/>
</dbReference>
<dbReference type="FunFam" id="4.10.400.10:FF:000065">
    <property type="entry name" value="Transmembrane protease serine 7"/>
    <property type="match status" value="1"/>
</dbReference>
<dbReference type="PROSITE" id="PS01209">
    <property type="entry name" value="LDLRA_1"/>
    <property type="match status" value="2"/>
</dbReference>
<evidence type="ECO:0000256" key="10">
    <source>
        <dbReference type="SAM" id="MobiDB-lite"/>
    </source>
</evidence>
<dbReference type="GO" id="GO:0042562">
    <property type="term" value="F:hormone binding"/>
    <property type="evidence" value="ECO:0007669"/>
    <property type="project" value="TreeGrafter"/>
</dbReference>
<gene>
    <name evidence="14" type="ORF">V1264_017610</name>
</gene>
<dbReference type="EMBL" id="JBAMIC010000007">
    <property type="protein sequence ID" value="KAK7106345.1"/>
    <property type="molecule type" value="Genomic_DNA"/>
</dbReference>
<dbReference type="PROSITE" id="PS01180">
    <property type="entry name" value="CUB"/>
    <property type="match status" value="2"/>
</dbReference>
<feature type="disulfide bond" evidence="9">
    <location>
        <begin position="544"/>
        <end position="559"/>
    </location>
</feature>
<protein>
    <submittedName>
        <fullName evidence="14">Uncharacterized protein</fullName>
    </submittedName>
</protein>
<dbReference type="InterPro" id="IPR023415">
    <property type="entry name" value="LDLR_class-A_CS"/>
</dbReference>
<dbReference type="SUPFAM" id="SSF48726">
    <property type="entry name" value="Immunoglobulin"/>
    <property type="match status" value="2"/>
</dbReference>
<dbReference type="SMART" id="SM00042">
    <property type="entry name" value="CUB"/>
    <property type="match status" value="2"/>
</dbReference>
<organism evidence="14 15">
    <name type="scientific">Littorina saxatilis</name>
    <dbReference type="NCBI Taxonomy" id="31220"/>
    <lineage>
        <taxon>Eukaryota</taxon>
        <taxon>Metazoa</taxon>
        <taxon>Spiralia</taxon>
        <taxon>Lophotrochozoa</taxon>
        <taxon>Mollusca</taxon>
        <taxon>Gastropoda</taxon>
        <taxon>Caenogastropoda</taxon>
        <taxon>Littorinimorpha</taxon>
        <taxon>Littorinoidea</taxon>
        <taxon>Littorinidae</taxon>
        <taxon>Littorina</taxon>
    </lineage>
</organism>
<evidence type="ECO:0000256" key="8">
    <source>
        <dbReference type="ARBA" id="ARBA00023180"/>
    </source>
</evidence>
<feature type="disulfide bond" evidence="9">
    <location>
        <begin position="70"/>
        <end position="82"/>
    </location>
</feature>
<feature type="disulfide bond" evidence="9">
    <location>
        <begin position="582"/>
        <end position="597"/>
    </location>
</feature>
<evidence type="ECO:0000259" key="13">
    <source>
        <dbReference type="PROSITE" id="PS50835"/>
    </source>
</evidence>
<dbReference type="SUPFAM" id="SSF49854">
    <property type="entry name" value="Spermadhesin, CUB domain"/>
    <property type="match status" value="2"/>
</dbReference>
<dbReference type="Pfam" id="PF00057">
    <property type="entry name" value="Ldl_recept_a"/>
    <property type="match status" value="5"/>
</dbReference>
<dbReference type="InterPro" id="IPR051221">
    <property type="entry name" value="LDLR-related"/>
</dbReference>
<evidence type="ECO:0000256" key="11">
    <source>
        <dbReference type="SAM" id="SignalP"/>
    </source>
</evidence>
<dbReference type="InterPro" id="IPR000859">
    <property type="entry name" value="CUB_dom"/>
</dbReference>
<keyword evidence="7" id="KW-0675">Receptor</keyword>
<dbReference type="GO" id="GO:0016324">
    <property type="term" value="C:apical plasma membrane"/>
    <property type="evidence" value="ECO:0007669"/>
    <property type="project" value="TreeGrafter"/>
</dbReference>
<feature type="domain" description="CUB" evidence="12">
    <location>
        <begin position="403"/>
        <end position="519"/>
    </location>
</feature>
<dbReference type="Gene3D" id="4.10.400.10">
    <property type="entry name" value="Low-density Lipoprotein Receptor"/>
    <property type="match status" value="6"/>
</dbReference>
<keyword evidence="11" id="KW-0732">Signal</keyword>
<dbReference type="InterPro" id="IPR036055">
    <property type="entry name" value="LDL_receptor-like_sf"/>
</dbReference>
<feature type="chain" id="PRO_5043014253" evidence="11">
    <location>
        <begin position="27"/>
        <end position="677"/>
    </location>
</feature>
<accession>A0AAN9BMZ5</accession>
<sequence length="677" mass="75591">MMRWHVLNAACILSVIALCHIKMTLAGGPRKMCPAMKWRCSNNKCIDTKFRCNGGSQCGSDELSCEQWTCPANRWKCSNERCIALSRKCDGNDDCGDNSDEENCGNLLIDCPSYVMEKSNVSCTCRTKNVTKPYSITWPGSSQSGSLSLTNVQRSDNGTQYTCLLTADGVREEAVYTLRVAYGPYNGQVKITPSPIIRNGSQPVTLTCTAEDTYPTPHYEWGGVPCQKPAADNTCTFIPDPTFDPGHTVTCRAESVTLNTFQQFHESVRGTATESTPMNMTLIPDCGGDFVANSSLQQFEARENGRTYRNNMYCVWRITAPKGELLWFDLGYVWVDWPGRCYRNDYINIYKGDEKTGSSYGRFCHRPYNPITTTDGLITVTFTSNYRRVNSGLRGLFKTISGCGGDVVVNRTIQTVQSPGYPARYMNNLDCVWRITAPPGFYIKFNITDFQLIKRCRWENVRIVDGQGNYALNTYCMDKDKQRKSKFSPITSISNNATIVFRARNTWGGRGFSIQVKATKKFICPRTRKFQCDNLHCVPTENVCDGQNNCGDNSDETSCDTCVGTAWKCNSTRQCIASNDRCDGETQCDDGSDEQNCERCASNAVKCTSINKCITRLQRCNGEANCPNGSDEQNCYYCNGFPRPWKCTTRQCILPSKRCDGSSDCSDGSDEKSCPTA</sequence>
<keyword evidence="8" id="KW-0325">Glycoprotein</keyword>
<feature type="domain" description="Ig-like" evidence="13">
    <location>
        <begin position="184"/>
        <end position="221"/>
    </location>
</feature>
<dbReference type="InterPro" id="IPR002172">
    <property type="entry name" value="LDrepeatLR_classA_rpt"/>
</dbReference>
<dbReference type="GO" id="GO:0006898">
    <property type="term" value="P:receptor-mediated endocytosis"/>
    <property type="evidence" value="ECO:0007669"/>
    <property type="project" value="TreeGrafter"/>
</dbReference>
<evidence type="ECO:0000259" key="12">
    <source>
        <dbReference type="PROSITE" id="PS01180"/>
    </source>
</evidence>
<feature type="domain" description="CUB" evidence="12">
    <location>
        <begin position="286"/>
        <end position="400"/>
    </location>
</feature>
<evidence type="ECO:0000256" key="7">
    <source>
        <dbReference type="ARBA" id="ARBA00023170"/>
    </source>
</evidence>
<dbReference type="PANTHER" id="PTHR22722">
    <property type="entry name" value="LOW-DENSITY LIPOPROTEIN RECEPTOR-RELATED PROTEIN 2-RELATED"/>
    <property type="match status" value="1"/>
</dbReference>
<dbReference type="CDD" id="cd00112">
    <property type="entry name" value="LDLa"/>
    <property type="match status" value="6"/>
</dbReference>
<reference evidence="14 15" key="1">
    <citation type="submission" date="2024-02" db="EMBL/GenBank/DDBJ databases">
        <title>Chromosome-scale genome assembly of the rough periwinkle Littorina saxatilis.</title>
        <authorList>
            <person name="De Jode A."/>
            <person name="Faria R."/>
            <person name="Formenti G."/>
            <person name="Sims Y."/>
            <person name="Smith T.P."/>
            <person name="Tracey A."/>
            <person name="Wood J.M.D."/>
            <person name="Zagrodzka Z.B."/>
            <person name="Johannesson K."/>
            <person name="Butlin R.K."/>
            <person name="Leder E.H."/>
        </authorList>
    </citation>
    <scope>NUCLEOTIDE SEQUENCE [LARGE SCALE GENOMIC DNA]</scope>
    <source>
        <strain evidence="14">Snail1</strain>
        <tissue evidence="14">Muscle</tissue>
    </source>
</reference>
<dbReference type="Gene3D" id="2.60.40.10">
    <property type="entry name" value="Immunoglobulins"/>
    <property type="match status" value="1"/>
</dbReference>
<dbReference type="CDD" id="cd00041">
    <property type="entry name" value="CUB"/>
    <property type="match status" value="2"/>
</dbReference>
<feature type="disulfide bond" evidence="9">
    <location>
        <begin position="659"/>
        <end position="674"/>
    </location>
</feature>
<dbReference type="PROSITE" id="PS50835">
    <property type="entry name" value="IG_LIKE"/>
    <property type="match status" value="2"/>
</dbReference>
<feature type="disulfide bond" evidence="9">
    <location>
        <begin position="620"/>
        <end position="635"/>
    </location>
</feature>
<comment type="subcellular location">
    <subcellularLocation>
        <location evidence="1">Membrane</location>
        <topology evidence="1">Single-pass membrane protein</topology>
    </subcellularLocation>
</comment>
<feature type="disulfide bond" evidence="9">
    <location>
        <begin position="77"/>
        <end position="95"/>
    </location>
</feature>
<feature type="signal peptide" evidence="11">
    <location>
        <begin position="1"/>
        <end position="26"/>
    </location>
</feature>
<dbReference type="InterPro" id="IPR007110">
    <property type="entry name" value="Ig-like_dom"/>
</dbReference>
<name>A0AAN9BMZ5_9CAEN</name>
<dbReference type="PROSITE" id="PS50068">
    <property type="entry name" value="LDLRA_2"/>
    <property type="match status" value="5"/>
</dbReference>
<evidence type="ECO:0000313" key="15">
    <source>
        <dbReference type="Proteomes" id="UP001374579"/>
    </source>
</evidence>